<dbReference type="AlphaFoldDB" id="A0A023BC98"/>
<dbReference type="GeneID" id="22910855"/>
<name>A0A023BC98_GRENI</name>
<evidence type="ECO:0000313" key="2">
    <source>
        <dbReference type="EMBL" id="EZG82422.1"/>
    </source>
</evidence>
<evidence type="ECO:0000256" key="1">
    <source>
        <dbReference type="SAM" id="MobiDB-lite"/>
    </source>
</evidence>
<reference evidence="2" key="1">
    <citation type="submission" date="2013-12" db="EMBL/GenBank/DDBJ databases">
        <authorList>
            <person name="Omoto C.K."/>
            <person name="Sibley D."/>
            <person name="Venepally P."/>
            <person name="Hadjithomas M."/>
            <person name="Karamycheva S."/>
            <person name="Brunk B."/>
            <person name="Roos D."/>
            <person name="Caler E."/>
            <person name="Lorenzi H."/>
        </authorList>
    </citation>
    <scope>NUCLEOTIDE SEQUENCE</scope>
</reference>
<proteinExistence type="predicted"/>
<dbReference type="Proteomes" id="UP000019763">
    <property type="component" value="Unassembled WGS sequence"/>
</dbReference>
<protein>
    <submittedName>
        <fullName evidence="2">Uncharacterized protein</fullName>
    </submittedName>
</protein>
<accession>A0A023BC98</accession>
<comment type="caution">
    <text evidence="2">The sequence shown here is derived from an EMBL/GenBank/DDBJ whole genome shotgun (WGS) entry which is preliminary data.</text>
</comment>
<dbReference type="EMBL" id="AFNH02000121">
    <property type="protein sequence ID" value="EZG82422.1"/>
    <property type="molecule type" value="Genomic_DNA"/>
</dbReference>
<feature type="region of interest" description="Disordered" evidence="1">
    <location>
        <begin position="63"/>
        <end position="101"/>
    </location>
</feature>
<sequence length="666" mass="72270">MELQRKLIALGPLNHIADYLMAQKKRSFLKDERAWFDAAPVLCMLCSLEQIYLNNKSQKSEQQQQSWSLVTGSDAETPMSTPVSGPTSTDTASGTRNMGSAGDAGRSIAEILYTVNLLELFRKLVGLQPELSRLFTTTQMEGTTFLFGHLPAVTFLLQELSVDNAEVDLAILRLVDHIHQSNRLCTADMQHMNRAMTKATELLVFSSKGPIKDLRLYVEELTAAAYLCSISAQCLVSKAETCRTKTSTTEVCVEETAIKGAILDSLYKLITLVIRASYRPEVLETVADLLAADGQDLTQSQDEGTVTTMKSAATTAATIICERLETIGQVVISCLCENEAGGMDVRGDQPSETAINLALGAKLFFSEAFVPFMSGLQIGISKLQQHDPELGSLTYFTGPLGFLCENLMPHVKVNNSQEAQQVIGFFVHCLSLLQVCRPQGSATATTAGTVDDATAADLAPGMGMIEQSMTEQHNISTAGSEINCEEAVSQLEFLVASMCGLSLYVMVEYGMPNEATTAMSLIQIYLASLPCYKSWTEEREELARVLLLWVAAAGISDRKPPFDVKRPSTALLMSVLQTAIADGCSFGLASFGPVILTEAARGIIENFQDAEHDVVAAELGLEEVCKQASRLALGPNQAAIIDSLRSRAPELIQDYIQCFEVLGSWA</sequence>
<keyword evidence="3" id="KW-1185">Reference proteome</keyword>
<organism evidence="2 3">
    <name type="scientific">Gregarina niphandrodes</name>
    <name type="common">Septate eugregarine</name>
    <dbReference type="NCBI Taxonomy" id="110365"/>
    <lineage>
        <taxon>Eukaryota</taxon>
        <taxon>Sar</taxon>
        <taxon>Alveolata</taxon>
        <taxon>Apicomplexa</taxon>
        <taxon>Conoidasida</taxon>
        <taxon>Gregarinasina</taxon>
        <taxon>Eugregarinorida</taxon>
        <taxon>Gregarinidae</taxon>
        <taxon>Gregarina</taxon>
    </lineage>
</organism>
<feature type="compositionally biased region" description="Polar residues" evidence="1">
    <location>
        <begin position="78"/>
        <end position="98"/>
    </location>
</feature>
<dbReference type="RefSeq" id="XP_011128991.1">
    <property type="nucleotide sequence ID" value="XM_011130689.1"/>
</dbReference>
<dbReference type="VEuPathDB" id="CryptoDB:GNI_016470"/>
<evidence type="ECO:0000313" key="3">
    <source>
        <dbReference type="Proteomes" id="UP000019763"/>
    </source>
</evidence>
<gene>
    <name evidence="2" type="ORF">GNI_016470</name>
</gene>